<dbReference type="PANTHER" id="PTHR11265:SF0">
    <property type="entry name" value="12S RRNA N4-METHYLCYTIDINE METHYLTRANSFERASE"/>
    <property type="match status" value="1"/>
</dbReference>
<comment type="catalytic activity">
    <reaction evidence="6">
        <text>cytidine(1402) in 16S rRNA + S-adenosyl-L-methionine = N(4)-methylcytidine(1402) in 16S rRNA + S-adenosyl-L-homocysteine + H(+)</text>
        <dbReference type="Rhea" id="RHEA:42928"/>
        <dbReference type="Rhea" id="RHEA-COMP:10286"/>
        <dbReference type="Rhea" id="RHEA-COMP:10287"/>
        <dbReference type="ChEBI" id="CHEBI:15378"/>
        <dbReference type="ChEBI" id="CHEBI:57856"/>
        <dbReference type="ChEBI" id="CHEBI:59789"/>
        <dbReference type="ChEBI" id="CHEBI:74506"/>
        <dbReference type="ChEBI" id="CHEBI:82748"/>
        <dbReference type="EC" id="2.1.1.199"/>
    </reaction>
</comment>
<evidence type="ECO:0000256" key="2">
    <source>
        <dbReference type="ARBA" id="ARBA00022552"/>
    </source>
</evidence>
<dbReference type="EC" id="2.1.1.199" evidence="6"/>
<dbReference type="SUPFAM" id="SSF53335">
    <property type="entry name" value="S-adenosyl-L-methionine-dependent methyltransferases"/>
    <property type="match status" value="1"/>
</dbReference>
<evidence type="ECO:0000256" key="1">
    <source>
        <dbReference type="ARBA" id="ARBA00010396"/>
    </source>
</evidence>
<comment type="function">
    <text evidence="6">Specifically methylates the N4 position of cytidine in position 1402 (C1402) of 16S rRNA.</text>
</comment>
<keyword evidence="5 6" id="KW-0949">S-adenosyl-L-methionine</keyword>
<feature type="region of interest" description="Disordered" evidence="7">
    <location>
        <begin position="325"/>
        <end position="359"/>
    </location>
</feature>
<dbReference type="NCBIfam" id="TIGR00006">
    <property type="entry name" value="16S rRNA (cytosine(1402)-N(4))-methyltransferase RsmH"/>
    <property type="match status" value="1"/>
</dbReference>
<dbReference type="PIRSF" id="PIRSF004486">
    <property type="entry name" value="MraW"/>
    <property type="match status" value="1"/>
</dbReference>
<evidence type="ECO:0000256" key="7">
    <source>
        <dbReference type="SAM" id="MobiDB-lite"/>
    </source>
</evidence>
<dbReference type="Gene3D" id="1.10.150.170">
    <property type="entry name" value="Putative methyltransferase TM0872, insert domain"/>
    <property type="match status" value="1"/>
</dbReference>
<dbReference type="Gene3D" id="3.40.50.150">
    <property type="entry name" value="Vaccinia Virus protein VP39"/>
    <property type="match status" value="1"/>
</dbReference>
<evidence type="ECO:0000313" key="8">
    <source>
        <dbReference type="EMBL" id="MFD2206333.1"/>
    </source>
</evidence>
<organism evidence="8 9">
    <name type="scientific">Kiloniella antarctica</name>
    <dbReference type="NCBI Taxonomy" id="1550907"/>
    <lineage>
        <taxon>Bacteria</taxon>
        <taxon>Pseudomonadati</taxon>
        <taxon>Pseudomonadota</taxon>
        <taxon>Alphaproteobacteria</taxon>
        <taxon>Rhodospirillales</taxon>
        <taxon>Kiloniellaceae</taxon>
        <taxon>Kiloniella</taxon>
    </lineage>
</organism>
<reference evidence="9" key="1">
    <citation type="journal article" date="2019" name="Int. J. Syst. Evol. Microbiol.">
        <title>The Global Catalogue of Microorganisms (GCM) 10K type strain sequencing project: providing services to taxonomists for standard genome sequencing and annotation.</title>
        <authorList>
            <consortium name="The Broad Institute Genomics Platform"/>
            <consortium name="The Broad Institute Genome Sequencing Center for Infectious Disease"/>
            <person name="Wu L."/>
            <person name="Ma J."/>
        </authorList>
    </citation>
    <scope>NUCLEOTIDE SEQUENCE [LARGE SCALE GENOMIC DNA]</scope>
    <source>
        <strain evidence="9">CGMCC 4.7192</strain>
    </source>
</reference>
<evidence type="ECO:0000256" key="5">
    <source>
        <dbReference type="ARBA" id="ARBA00022691"/>
    </source>
</evidence>
<feature type="binding site" evidence="6">
    <location>
        <position position="138"/>
    </location>
    <ligand>
        <name>S-adenosyl-L-methionine</name>
        <dbReference type="ChEBI" id="CHEBI:59789"/>
    </ligand>
</feature>
<evidence type="ECO:0000256" key="6">
    <source>
        <dbReference type="HAMAP-Rule" id="MF_01007"/>
    </source>
</evidence>
<dbReference type="InterPro" id="IPR029063">
    <property type="entry name" value="SAM-dependent_MTases_sf"/>
</dbReference>
<proteinExistence type="inferred from homology"/>
<keyword evidence="9" id="KW-1185">Reference proteome</keyword>
<dbReference type="GO" id="GO:0008168">
    <property type="term" value="F:methyltransferase activity"/>
    <property type="evidence" value="ECO:0007669"/>
    <property type="project" value="UniProtKB-KW"/>
</dbReference>
<comment type="caution">
    <text evidence="8">The sequence shown here is derived from an EMBL/GenBank/DDBJ whole genome shotgun (WGS) entry which is preliminary data.</text>
</comment>
<gene>
    <name evidence="6 8" type="primary">rsmH</name>
    <name evidence="8" type="ORF">ACFSKO_11940</name>
</gene>
<dbReference type="InterPro" id="IPR002903">
    <property type="entry name" value="RsmH"/>
</dbReference>
<evidence type="ECO:0000313" key="9">
    <source>
        <dbReference type="Proteomes" id="UP001597294"/>
    </source>
</evidence>
<evidence type="ECO:0000256" key="4">
    <source>
        <dbReference type="ARBA" id="ARBA00022679"/>
    </source>
</evidence>
<comment type="subcellular location">
    <subcellularLocation>
        <location evidence="6">Cytoplasm</location>
    </subcellularLocation>
</comment>
<dbReference type="PANTHER" id="PTHR11265">
    <property type="entry name" value="S-ADENOSYL-METHYLTRANSFERASE MRAW"/>
    <property type="match status" value="1"/>
</dbReference>
<dbReference type="SUPFAM" id="SSF81799">
    <property type="entry name" value="Putative methyltransferase TM0872, insert domain"/>
    <property type="match status" value="1"/>
</dbReference>
<comment type="similarity">
    <text evidence="1 6">Belongs to the methyltransferase superfamily. RsmH family.</text>
</comment>
<feature type="binding site" evidence="6">
    <location>
        <begin position="65"/>
        <end position="67"/>
    </location>
    <ligand>
        <name>S-adenosyl-L-methionine</name>
        <dbReference type="ChEBI" id="CHEBI:59789"/>
    </ligand>
</feature>
<feature type="binding site" evidence="6">
    <location>
        <position position="83"/>
    </location>
    <ligand>
        <name>S-adenosyl-L-methionine</name>
        <dbReference type="ChEBI" id="CHEBI:59789"/>
    </ligand>
</feature>
<evidence type="ECO:0000256" key="3">
    <source>
        <dbReference type="ARBA" id="ARBA00022603"/>
    </source>
</evidence>
<dbReference type="GO" id="GO:0032259">
    <property type="term" value="P:methylation"/>
    <property type="evidence" value="ECO:0007669"/>
    <property type="project" value="UniProtKB-KW"/>
</dbReference>
<dbReference type="EMBL" id="JBHUII010000004">
    <property type="protein sequence ID" value="MFD2206333.1"/>
    <property type="molecule type" value="Genomic_DNA"/>
</dbReference>
<keyword evidence="3 6" id="KW-0489">Methyltransferase</keyword>
<sequence length="359" mass="39576">MNFFHLFSAPQPCLAPVDKTSSDQEPSKNFNAQQDGHYSVMLSEIITALAPKDGEIFVDGTFGAGGYSRAIAQQADCKIYGIDRDPTAHESAKELPEVKAGKITTLSGCFGDMEHLLSEVGTTKVDGITLDLGVSSMQLDQAERGFSFQNDGPLDMRMDGPNSDLRQPASHVVNTYGEKEIADILYKYGEEKKSRLIARAIVTDRVEKPFETTLHLSELIRRIIRTKPRKDGKTIHPATRSFQALRIYVNDELGELERGLIAAEKLLNPGGRLAIVSFHSLEDRIVKNFLRERSGGMSLGSRHSPTVEPAALRKHPFTLPTKKALAPSDSECHENARSRSAKLRVAIRTDTPYEAGGQK</sequence>
<dbReference type="Proteomes" id="UP001597294">
    <property type="component" value="Unassembled WGS sequence"/>
</dbReference>
<dbReference type="HAMAP" id="MF_01007">
    <property type="entry name" value="16SrRNA_methyltr_H"/>
    <property type="match status" value="1"/>
</dbReference>
<feature type="binding site" evidence="6">
    <location>
        <position position="131"/>
    </location>
    <ligand>
        <name>S-adenosyl-L-methionine</name>
        <dbReference type="ChEBI" id="CHEBI:59789"/>
    </ligand>
</feature>
<dbReference type="RefSeq" id="WP_380251809.1">
    <property type="nucleotide sequence ID" value="NZ_JBHUII010000004.1"/>
</dbReference>
<keyword evidence="4 6" id="KW-0808">Transferase</keyword>
<accession>A0ABW5BJL4</accession>
<keyword evidence="6" id="KW-0963">Cytoplasm</keyword>
<name>A0ABW5BJL4_9PROT</name>
<dbReference type="CDD" id="cd02440">
    <property type="entry name" value="AdoMet_MTases"/>
    <property type="match status" value="1"/>
</dbReference>
<keyword evidence="2 6" id="KW-0698">rRNA processing</keyword>
<dbReference type="Pfam" id="PF01795">
    <property type="entry name" value="Methyltransf_5"/>
    <property type="match status" value="1"/>
</dbReference>
<dbReference type="InterPro" id="IPR023397">
    <property type="entry name" value="SAM-dep_MeTrfase_MraW_recog"/>
</dbReference>
<protein>
    <recommendedName>
        <fullName evidence="6">Ribosomal RNA small subunit methyltransferase H</fullName>
        <ecNumber evidence="6">2.1.1.199</ecNumber>
    </recommendedName>
    <alternativeName>
        <fullName evidence="6">16S rRNA m(4)C1402 methyltransferase</fullName>
    </alternativeName>
    <alternativeName>
        <fullName evidence="6">rRNA (cytosine-N(4)-)-methyltransferase RsmH</fullName>
    </alternativeName>
</protein>
<feature type="binding site" evidence="6">
    <location>
        <position position="110"/>
    </location>
    <ligand>
        <name>S-adenosyl-L-methionine</name>
        <dbReference type="ChEBI" id="CHEBI:59789"/>
    </ligand>
</feature>